<evidence type="ECO:0000313" key="1">
    <source>
        <dbReference type="Proteomes" id="UP000887576"/>
    </source>
</evidence>
<reference evidence="2" key="1">
    <citation type="submission" date="2022-11" db="UniProtKB">
        <authorList>
            <consortium name="WormBaseParasite"/>
        </authorList>
    </citation>
    <scope>IDENTIFICATION</scope>
</reference>
<name>A0AC34R1H0_9BILA</name>
<evidence type="ECO:0000313" key="2">
    <source>
        <dbReference type="WBParaSite" id="JU765_v2.g2534.t1"/>
    </source>
</evidence>
<organism evidence="1 2">
    <name type="scientific">Panagrolaimus sp. JU765</name>
    <dbReference type="NCBI Taxonomy" id="591449"/>
    <lineage>
        <taxon>Eukaryota</taxon>
        <taxon>Metazoa</taxon>
        <taxon>Ecdysozoa</taxon>
        <taxon>Nematoda</taxon>
        <taxon>Chromadorea</taxon>
        <taxon>Rhabditida</taxon>
        <taxon>Tylenchina</taxon>
        <taxon>Panagrolaimomorpha</taxon>
        <taxon>Panagrolaimoidea</taxon>
        <taxon>Panagrolaimidae</taxon>
        <taxon>Panagrolaimus</taxon>
    </lineage>
</organism>
<dbReference type="WBParaSite" id="JU765_v2.g2534.t1">
    <property type="protein sequence ID" value="JU765_v2.g2534.t1"/>
    <property type="gene ID" value="JU765_v2.g2534"/>
</dbReference>
<proteinExistence type="predicted"/>
<accession>A0AC34R1H0</accession>
<sequence length="80" mass="9526">MPEGSASTSTWQTWLFLRHRSHESADALFCRIGSCSIILNPDFNKFFKWQRKGRPNFNVQTFAKKRRKISPIRRAKRRKT</sequence>
<dbReference type="Proteomes" id="UP000887576">
    <property type="component" value="Unplaced"/>
</dbReference>
<protein>
    <submittedName>
        <fullName evidence="2">Uncharacterized protein</fullName>
    </submittedName>
</protein>